<dbReference type="Gene3D" id="2.60.40.1080">
    <property type="match status" value="1"/>
</dbReference>
<dbReference type="AlphaFoldDB" id="A0A2N4UMH7"/>
<keyword evidence="1" id="KW-0732">Signal</keyword>
<protein>
    <recommendedName>
        <fullName evidence="2">Fibronectin type-III domain-containing protein</fullName>
    </recommendedName>
</protein>
<sequence length="1054" mass="116140">MKIKILSVLVMSALAMTGQAHAKTNTPYFEQTSQNIYQKIQNKLNDIKSLAENSNNIIVGEDKQRYIEINNTRYRLNSDNYLLFDFPSSFTDESSFRNVFDFIPPEWELTWNDLGVVIVNTQFGNYDYGNGCLIEYMPAATQLDADTRVIIETASCAWNSNLLPSHSPASLSLLEATHDTATLTWDKVEKADLYKIYRDGMMVAQSSATKSLTFKDISLSSETRYSYQIEACNQYGCAEEKSATLAIETLPTPEVIPNTPPPPSLINNGTRTNIVNWNVTSGATHYQVFRNGEIIADDLTDVSFVDTAATGVTQNTQYQYAVAACNDTGCSVPSQTADVHTSAMDKLAINVKNIDPNTNSVGVNIRSQYTSNQIFSENKSYSKKGIYDYGRGIYFSQNDGGKYWVQINRQPTNGQICQSDSHNYKRTQGQNVVAVLDCLTPATLTSLVPQQITLHPTQTDFYLSMPLLHRVADGKEIITSSYIMTSSNEKVVTISKNGKLIPQAEGESIITVQANPEYYDVATPITYTVRVNAHQQSVVLQNVEIGQSTLLSPRSEHQIIAPKAKTMVRAYLYAQDASDTTMPAVNMTLSANGQTMTTAMTCPTEAKVGPFDAPSYDRAETCYSIIDEQTARTFIDNNMVMNISTDTGLSMTTMPKVNIHSTLNLKLVPGYNDRSEALAPDIDAFSDTIKQAYPLSTVNISVRESVETPSVLNQSLDIVEKIRKLETDGLSYFYGLVPGGCYGTVGLAFVGGTSAVGRDASCPPYLRSVFVHELGHNFGLNHAPGCGKTSSEAFWNSDAWEGVDQGKHSPSPLFDRTNNNVISPKDPSIHSDSDVMNYCTGDRFTQYNYSKVASHINAKSWFSNTTTNLLQTTEPTLMISGEIVDGKVWLDPVIMSDNTMYEDNGTSNSTFTILINTTDGAVMYPVHFNEIDHSDKKTFSLQIPASAHINAIKMFEGEHEVTIEIKGLKEQKTKTIDQSPRTNTVELSGSEVIWNHVKYPWLTVVHIKADGSRQALSINATGGSVDLSGYDLTLGTLSFSLSNGISSVMKTEQL</sequence>
<reference evidence="3 4" key="1">
    <citation type="journal article" date="2018" name="Syst. Appl. Microbiol.">
        <title>Photobacterium carnosum sp. nov., isolated from spoiled modified atmosphere packaged poultry meat.</title>
        <authorList>
            <person name="Hilgarth M."/>
            <person name="Fuertes S."/>
            <person name="Ehrmann M."/>
            <person name="Vogel R.F."/>
        </authorList>
    </citation>
    <scope>NUCLEOTIDE SEQUENCE [LARGE SCALE GENOMIC DNA]</scope>
    <source>
        <strain evidence="3 4">TMW 2.2021</strain>
    </source>
</reference>
<dbReference type="SUPFAM" id="SSF49265">
    <property type="entry name" value="Fibronectin type III"/>
    <property type="match status" value="1"/>
</dbReference>
<dbReference type="InterPro" id="IPR008964">
    <property type="entry name" value="Invasin/intimin_cell_adhesion"/>
</dbReference>
<dbReference type="SUPFAM" id="SSF55486">
    <property type="entry name" value="Metalloproteases ('zincins'), catalytic domain"/>
    <property type="match status" value="1"/>
</dbReference>
<feature type="domain" description="Fibronectin type-III" evidence="2">
    <location>
        <begin position="167"/>
        <end position="252"/>
    </location>
</feature>
<dbReference type="GO" id="GO:0006032">
    <property type="term" value="P:chitin catabolic process"/>
    <property type="evidence" value="ECO:0007669"/>
    <property type="project" value="InterPro"/>
</dbReference>
<dbReference type="RefSeq" id="WP_101770276.1">
    <property type="nucleotide sequence ID" value="NZ_BPPU01000002.1"/>
</dbReference>
<comment type="caution">
    <text evidence="3">The sequence shown here is derived from an EMBL/GenBank/DDBJ whole genome shotgun (WGS) entry which is preliminary data.</text>
</comment>
<dbReference type="InterPro" id="IPR003961">
    <property type="entry name" value="FN3_dom"/>
</dbReference>
<feature type="chain" id="PRO_5014865758" description="Fibronectin type-III domain-containing protein" evidence="1">
    <location>
        <begin position="23"/>
        <end position="1054"/>
    </location>
</feature>
<proteinExistence type="predicted"/>
<accession>A0A2N4UMH7</accession>
<dbReference type="SUPFAM" id="SSF49373">
    <property type="entry name" value="Invasin/intimin cell-adhesion fragments"/>
    <property type="match status" value="1"/>
</dbReference>
<dbReference type="InterPro" id="IPR036116">
    <property type="entry name" value="FN3_sf"/>
</dbReference>
<evidence type="ECO:0000256" key="1">
    <source>
        <dbReference type="SAM" id="SignalP"/>
    </source>
</evidence>
<dbReference type="PROSITE" id="PS50853">
    <property type="entry name" value="FN3"/>
    <property type="match status" value="2"/>
</dbReference>
<feature type="signal peptide" evidence="1">
    <location>
        <begin position="1"/>
        <end position="22"/>
    </location>
</feature>
<feature type="domain" description="Fibronectin type-III" evidence="2">
    <location>
        <begin position="259"/>
        <end position="344"/>
    </location>
</feature>
<dbReference type="Pfam" id="PF13582">
    <property type="entry name" value="Reprolysin_3"/>
    <property type="match status" value="1"/>
</dbReference>
<keyword evidence="4" id="KW-1185">Reference proteome</keyword>
<dbReference type="InterPro" id="IPR013540">
    <property type="entry name" value="ChitinaseA_N"/>
</dbReference>
<dbReference type="GO" id="GO:0004568">
    <property type="term" value="F:chitinase activity"/>
    <property type="evidence" value="ECO:0007669"/>
    <property type="project" value="InterPro"/>
</dbReference>
<dbReference type="Proteomes" id="UP000234420">
    <property type="component" value="Unassembled WGS sequence"/>
</dbReference>
<dbReference type="Gene3D" id="2.60.40.10">
    <property type="entry name" value="Immunoglobulins"/>
    <property type="match status" value="2"/>
</dbReference>
<evidence type="ECO:0000313" key="3">
    <source>
        <dbReference type="EMBL" id="PLC56212.1"/>
    </source>
</evidence>
<organism evidence="3 4">
    <name type="scientific">Photobacterium carnosum</name>
    <dbReference type="NCBI Taxonomy" id="2023717"/>
    <lineage>
        <taxon>Bacteria</taxon>
        <taxon>Pseudomonadati</taxon>
        <taxon>Pseudomonadota</taxon>
        <taxon>Gammaproteobacteria</taxon>
        <taxon>Vibrionales</taxon>
        <taxon>Vibrionaceae</taxon>
        <taxon>Photobacterium</taxon>
    </lineage>
</organism>
<dbReference type="Pfam" id="PF08329">
    <property type="entry name" value="ChitinaseA_N"/>
    <property type="match status" value="2"/>
</dbReference>
<name>A0A2N4UMH7_9GAMM</name>
<evidence type="ECO:0000313" key="4">
    <source>
        <dbReference type="Proteomes" id="UP000234420"/>
    </source>
</evidence>
<dbReference type="EMBL" id="NPIB01000036">
    <property type="protein sequence ID" value="PLC56212.1"/>
    <property type="molecule type" value="Genomic_DNA"/>
</dbReference>
<evidence type="ECO:0000259" key="2">
    <source>
        <dbReference type="PROSITE" id="PS50853"/>
    </source>
</evidence>
<dbReference type="SMART" id="SM00060">
    <property type="entry name" value="FN3"/>
    <property type="match status" value="2"/>
</dbReference>
<gene>
    <name evidence="3" type="ORF">CIK00_19730</name>
</gene>
<dbReference type="InterPro" id="IPR013783">
    <property type="entry name" value="Ig-like_fold"/>
</dbReference>